<keyword evidence="2" id="KW-1185">Reference proteome</keyword>
<evidence type="ECO:0000313" key="2">
    <source>
        <dbReference type="Proteomes" id="UP000281553"/>
    </source>
</evidence>
<name>A0A3P7P3U8_DIBLA</name>
<organism evidence="1 2">
    <name type="scientific">Dibothriocephalus latus</name>
    <name type="common">Fish tapeworm</name>
    <name type="synonym">Diphyllobothrium latum</name>
    <dbReference type="NCBI Taxonomy" id="60516"/>
    <lineage>
        <taxon>Eukaryota</taxon>
        <taxon>Metazoa</taxon>
        <taxon>Spiralia</taxon>
        <taxon>Lophotrochozoa</taxon>
        <taxon>Platyhelminthes</taxon>
        <taxon>Cestoda</taxon>
        <taxon>Eucestoda</taxon>
        <taxon>Diphyllobothriidea</taxon>
        <taxon>Diphyllobothriidae</taxon>
        <taxon>Dibothriocephalus</taxon>
    </lineage>
</organism>
<sequence>MRNADHFWTTDTYMLHDAECILQFLRATADPSSRPLTSAAAAGAGVPGFSLSSLYKPMGTDPVRFMTDQDEKGPVPVLTMQKKEYFMLGTCTPDATS</sequence>
<proteinExistence type="predicted"/>
<dbReference type="AlphaFoldDB" id="A0A3P7P3U8"/>
<dbReference type="Proteomes" id="UP000281553">
    <property type="component" value="Unassembled WGS sequence"/>
</dbReference>
<dbReference type="EMBL" id="UYRU01060756">
    <property type="protein sequence ID" value="VDN14912.1"/>
    <property type="molecule type" value="Genomic_DNA"/>
</dbReference>
<gene>
    <name evidence="1" type="ORF">DILT_LOCUS10743</name>
</gene>
<evidence type="ECO:0000313" key="1">
    <source>
        <dbReference type="EMBL" id="VDN14912.1"/>
    </source>
</evidence>
<protein>
    <submittedName>
        <fullName evidence="1">Uncharacterized protein</fullName>
    </submittedName>
</protein>
<accession>A0A3P7P3U8</accession>
<reference evidence="1 2" key="1">
    <citation type="submission" date="2018-11" db="EMBL/GenBank/DDBJ databases">
        <authorList>
            <consortium name="Pathogen Informatics"/>
        </authorList>
    </citation>
    <scope>NUCLEOTIDE SEQUENCE [LARGE SCALE GENOMIC DNA]</scope>
</reference>